<name>A0A5M9MYL7_9EURO</name>
<reference evidence="1 2" key="1">
    <citation type="submission" date="2019-08" db="EMBL/GenBank/DDBJ databases">
        <title>The genome sequence of a newly discovered highly antifungal drug resistant Aspergillus species, Aspergillus tanneri NIH 1004.</title>
        <authorList>
            <person name="Mounaud S."/>
            <person name="Singh I."/>
            <person name="Joardar V."/>
            <person name="Pakala S."/>
            <person name="Pakala S."/>
            <person name="Venepally P."/>
            <person name="Chung J.K."/>
            <person name="Losada L."/>
            <person name="Nierman W.C."/>
        </authorList>
    </citation>
    <scope>NUCLEOTIDE SEQUENCE [LARGE SCALE GENOMIC DNA]</scope>
    <source>
        <strain evidence="1 2">NIH1004</strain>
    </source>
</reference>
<protein>
    <submittedName>
        <fullName evidence="1">Uncharacterized protein</fullName>
    </submittedName>
</protein>
<gene>
    <name evidence="1" type="ORF">ATNIH1004_000848</name>
</gene>
<evidence type="ECO:0000313" key="1">
    <source>
        <dbReference type="EMBL" id="KAA8651948.1"/>
    </source>
</evidence>
<dbReference type="RefSeq" id="XP_033431309.1">
    <property type="nucleotide sequence ID" value="XM_033565552.1"/>
</dbReference>
<dbReference type="VEuPathDB" id="FungiDB:EYZ11_005699"/>
<dbReference type="AlphaFoldDB" id="A0A5M9MYL7"/>
<sequence length="287" mass="33289">MSDIRKLIQDLKDPELKLTTFLRSPQLQDLCQNYNCNSLTEIHPSFANMDRFSLLIYKERLALYPQGQYLNGLQFQMERNSQLKEYVHLYENNDEKIQQWAAHKADPVIAAGLNRFCSRMDSSIFQKAIPHTNAGEQSHQKGYMWGKKLSLVKAVERAYQLDSRDVDQYLSRNNYNIHHSYRTDTIAQRYANSLIREQRKRRRQSSNSSLQAPIDTIEEPIQPYTSSGSPFYLIQDLHLDPDLDRVQDLVQGLVHGLVQGQEVKLHLGNEAQDGEAHRFARLLLKTA</sequence>
<organism evidence="1 2">
    <name type="scientific">Aspergillus tanneri</name>
    <dbReference type="NCBI Taxonomy" id="1220188"/>
    <lineage>
        <taxon>Eukaryota</taxon>
        <taxon>Fungi</taxon>
        <taxon>Dikarya</taxon>
        <taxon>Ascomycota</taxon>
        <taxon>Pezizomycotina</taxon>
        <taxon>Eurotiomycetes</taxon>
        <taxon>Eurotiomycetidae</taxon>
        <taxon>Eurotiales</taxon>
        <taxon>Aspergillaceae</taxon>
        <taxon>Aspergillus</taxon>
        <taxon>Aspergillus subgen. Circumdati</taxon>
    </lineage>
</organism>
<dbReference type="EMBL" id="QUQM01000002">
    <property type="protein sequence ID" value="KAA8651948.1"/>
    <property type="molecule type" value="Genomic_DNA"/>
</dbReference>
<evidence type="ECO:0000313" key="2">
    <source>
        <dbReference type="Proteomes" id="UP000324241"/>
    </source>
</evidence>
<dbReference type="Proteomes" id="UP000324241">
    <property type="component" value="Unassembled WGS sequence"/>
</dbReference>
<proteinExistence type="predicted"/>
<accession>A0A5M9MYL7</accession>
<dbReference type="GeneID" id="54323550"/>
<comment type="caution">
    <text evidence="1">The sequence shown here is derived from an EMBL/GenBank/DDBJ whole genome shotgun (WGS) entry which is preliminary data.</text>
</comment>